<accession>A0ABR5YX57</accession>
<keyword evidence="1 4" id="KW-0597">Phosphoprotein</keyword>
<keyword evidence="3" id="KW-0238">DNA-binding</keyword>
<feature type="modified residue" description="4-aspartylphosphate" evidence="4">
    <location>
        <position position="52"/>
    </location>
</feature>
<dbReference type="PANTHER" id="PTHR48111">
    <property type="entry name" value="REGULATOR OF RPOS"/>
    <property type="match status" value="1"/>
</dbReference>
<comment type="caution">
    <text evidence="6">The sequence shown here is derived from an EMBL/GenBank/DDBJ whole genome shotgun (WGS) entry which is preliminary data.</text>
</comment>
<dbReference type="InterPro" id="IPR011006">
    <property type="entry name" value="CheY-like_superfamily"/>
</dbReference>
<dbReference type="SUPFAM" id="SSF52172">
    <property type="entry name" value="CheY-like"/>
    <property type="match status" value="1"/>
</dbReference>
<feature type="domain" description="Response regulatory" evidence="5">
    <location>
        <begin position="2"/>
        <end position="114"/>
    </location>
</feature>
<evidence type="ECO:0000256" key="2">
    <source>
        <dbReference type="ARBA" id="ARBA00023012"/>
    </source>
</evidence>
<dbReference type="Proteomes" id="UP000786387">
    <property type="component" value="Unassembled WGS sequence"/>
</dbReference>
<dbReference type="InterPro" id="IPR039420">
    <property type="entry name" value="WalR-like"/>
</dbReference>
<keyword evidence="7" id="KW-1185">Reference proteome</keyword>
<gene>
    <name evidence="6" type="ORF">G7026_03915</name>
</gene>
<dbReference type="RefSeq" id="WP_181069461.1">
    <property type="nucleotide sequence ID" value="NZ_JAAMRF010000002.1"/>
</dbReference>
<evidence type="ECO:0000256" key="1">
    <source>
        <dbReference type="ARBA" id="ARBA00022553"/>
    </source>
</evidence>
<organism evidence="6 7">
    <name type="scientific">Stutzerimonas azotifigens</name>
    <dbReference type="NCBI Taxonomy" id="291995"/>
    <lineage>
        <taxon>Bacteria</taxon>
        <taxon>Pseudomonadati</taxon>
        <taxon>Pseudomonadota</taxon>
        <taxon>Gammaproteobacteria</taxon>
        <taxon>Pseudomonadales</taxon>
        <taxon>Pseudomonadaceae</taxon>
        <taxon>Stutzerimonas</taxon>
    </lineage>
</organism>
<protein>
    <submittedName>
        <fullName evidence="6">Response regulator</fullName>
    </submittedName>
</protein>
<evidence type="ECO:0000256" key="3">
    <source>
        <dbReference type="ARBA" id="ARBA00023125"/>
    </source>
</evidence>
<name>A0ABR5YX57_9GAMM</name>
<dbReference type="PROSITE" id="PS50110">
    <property type="entry name" value="RESPONSE_REGULATORY"/>
    <property type="match status" value="1"/>
</dbReference>
<dbReference type="SMART" id="SM00448">
    <property type="entry name" value="REC"/>
    <property type="match status" value="1"/>
</dbReference>
<sequence>MRILLVEDDPILALTVASQLTAEGHEVAGPAYDVAEALMLAAGQEADLALVDINLAGCDEGIGLARQLRDHHGIASLFVSGQLMVARGSGDAAVGLLRKPYRPDDLNRSVLIVEALLQGREPSVPLPVALEIFDRPQPGRTGK</sequence>
<keyword evidence="2" id="KW-0902">Two-component regulatory system</keyword>
<evidence type="ECO:0000256" key="4">
    <source>
        <dbReference type="PROSITE-ProRule" id="PRU00169"/>
    </source>
</evidence>
<dbReference type="InterPro" id="IPR001789">
    <property type="entry name" value="Sig_transdc_resp-reg_receiver"/>
</dbReference>
<dbReference type="EMBL" id="JAAMRF010000002">
    <property type="protein sequence ID" value="MBA1272500.1"/>
    <property type="molecule type" value="Genomic_DNA"/>
</dbReference>
<proteinExistence type="predicted"/>
<evidence type="ECO:0000313" key="7">
    <source>
        <dbReference type="Proteomes" id="UP000786387"/>
    </source>
</evidence>
<dbReference type="Pfam" id="PF00072">
    <property type="entry name" value="Response_reg"/>
    <property type="match status" value="1"/>
</dbReference>
<reference evidence="6 7" key="1">
    <citation type="submission" date="2020-02" db="EMBL/GenBank/DDBJ databases">
        <title>Synteny-based analysis reveals conserved mechanism for high triclosan tolerance in Pseudomonas, as well as instances of horizontal transfer.</title>
        <authorList>
            <person name="Mcfarland A.G."/>
            <person name="Bertucci H.K."/>
            <person name="Litmann E."/>
            <person name="Shen J."/>
            <person name="Huttenhower C."/>
            <person name="Hartmann E.M."/>
        </authorList>
    </citation>
    <scope>NUCLEOTIDE SEQUENCE [LARGE SCALE GENOMIC DNA]</scope>
    <source>
        <strain evidence="6 7">115A1</strain>
    </source>
</reference>
<evidence type="ECO:0000313" key="6">
    <source>
        <dbReference type="EMBL" id="MBA1272500.1"/>
    </source>
</evidence>
<evidence type="ECO:0000259" key="5">
    <source>
        <dbReference type="PROSITE" id="PS50110"/>
    </source>
</evidence>
<dbReference type="Gene3D" id="3.40.50.2300">
    <property type="match status" value="1"/>
</dbReference>
<dbReference type="PANTHER" id="PTHR48111:SF40">
    <property type="entry name" value="PHOSPHATE REGULON TRANSCRIPTIONAL REGULATORY PROTEIN PHOB"/>
    <property type="match status" value="1"/>
</dbReference>